<keyword evidence="4" id="KW-1185">Reference proteome</keyword>
<feature type="domain" description="RING-type" evidence="2">
    <location>
        <begin position="38"/>
        <end position="60"/>
    </location>
</feature>
<dbReference type="InterPro" id="IPR013083">
    <property type="entry name" value="Znf_RING/FYVE/PHD"/>
</dbReference>
<accession>A0ABN9RJQ6</accession>
<sequence length="162" mass="18965">VTGYLLKNMHMCFEQMRVFVLRVDSFFAPTRHSMINTRHTMHNECLEKWLRKSHFCPMCRGDLEDAQSLYPVVPESQRGNTLLVHYTYLRSLSALLSIRLLLGMFFFLVPLSLYLSLSLGVCRIRVHVKHLRSGRFWIAPFFPVRAKRHLCHLCDVGSDVHC</sequence>
<keyword evidence="1" id="KW-0812">Transmembrane</keyword>
<dbReference type="InterPro" id="IPR001841">
    <property type="entry name" value="Znf_RING"/>
</dbReference>
<feature type="transmembrane region" description="Helical" evidence="1">
    <location>
        <begin position="98"/>
        <end position="122"/>
    </location>
</feature>
<reference evidence="3" key="1">
    <citation type="submission" date="2023-10" db="EMBL/GenBank/DDBJ databases">
        <authorList>
            <person name="Chen Y."/>
            <person name="Shah S."/>
            <person name="Dougan E. K."/>
            <person name="Thang M."/>
            <person name="Chan C."/>
        </authorList>
    </citation>
    <scope>NUCLEOTIDE SEQUENCE [LARGE SCALE GENOMIC DNA]</scope>
</reference>
<comment type="caution">
    <text evidence="3">The sequence shown here is derived from an EMBL/GenBank/DDBJ whole genome shotgun (WGS) entry which is preliminary data.</text>
</comment>
<proteinExistence type="predicted"/>
<evidence type="ECO:0000313" key="4">
    <source>
        <dbReference type="Proteomes" id="UP001189429"/>
    </source>
</evidence>
<evidence type="ECO:0000256" key="1">
    <source>
        <dbReference type="SAM" id="Phobius"/>
    </source>
</evidence>
<dbReference type="Gene3D" id="3.30.40.10">
    <property type="entry name" value="Zinc/RING finger domain, C3HC4 (zinc finger)"/>
    <property type="match status" value="1"/>
</dbReference>
<gene>
    <name evidence="3" type="ORF">PCOR1329_LOCUS21366</name>
</gene>
<evidence type="ECO:0000313" key="3">
    <source>
        <dbReference type="EMBL" id="CAK0819355.1"/>
    </source>
</evidence>
<evidence type="ECO:0000259" key="2">
    <source>
        <dbReference type="Pfam" id="PF13639"/>
    </source>
</evidence>
<dbReference type="Pfam" id="PF13639">
    <property type="entry name" value="zf-RING_2"/>
    <property type="match status" value="1"/>
</dbReference>
<dbReference type="Proteomes" id="UP001189429">
    <property type="component" value="Unassembled WGS sequence"/>
</dbReference>
<dbReference type="SUPFAM" id="SSF57850">
    <property type="entry name" value="RING/U-box"/>
    <property type="match status" value="1"/>
</dbReference>
<dbReference type="EMBL" id="CAUYUJ010007025">
    <property type="protein sequence ID" value="CAK0819355.1"/>
    <property type="molecule type" value="Genomic_DNA"/>
</dbReference>
<name>A0ABN9RJQ6_9DINO</name>
<feature type="non-terminal residue" evidence="3">
    <location>
        <position position="1"/>
    </location>
</feature>
<protein>
    <recommendedName>
        <fullName evidence="2">RING-type domain-containing protein</fullName>
    </recommendedName>
</protein>
<keyword evidence="1" id="KW-1133">Transmembrane helix</keyword>
<organism evidence="3 4">
    <name type="scientific">Prorocentrum cordatum</name>
    <dbReference type="NCBI Taxonomy" id="2364126"/>
    <lineage>
        <taxon>Eukaryota</taxon>
        <taxon>Sar</taxon>
        <taxon>Alveolata</taxon>
        <taxon>Dinophyceae</taxon>
        <taxon>Prorocentrales</taxon>
        <taxon>Prorocentraceae</taxon>
        <taxon>Prorocentrum</taxon>
    </lineage>
</organism>
<keyword evidence="1" id="KW-0472">Membrane</keyword>